<accession>A0A935TBP1</accession>
<organism evidence="2 3">
    <name type="scientific">Candidatus Accumulibacter affinis</name>
    <dbReference type="NCBI Taxonomy" id="2954384"/>
    <lineage>
        <taxon>Bacteria</taxon>
        <taxon>Pseudomonadati</taxon>
        <taxon>Pseudomonadota</taxon>
        <taxon>Betaproteobacteria</taxon>
        <taxon>Candidatus Accumulibacter</taxon>
    </lineage>
</organism>
<sequence>MKHDATSKPFPDAEQRAAALAAAPEGVSDPECPYDPNDADAVQTFWKDALVSESLPELREKLAARRRGPQKRPTKVPTTIRFDPDVLDGLRATGNGWQTRVNEAMREWLRTHPLA</sequence>
<feature type="compositionally biased region" description="Basic and acidic residues" evidence="1">
    <location>
        <begin position="1"/>
        <end position="15"/>
    </location>
</feature>
<proteinExistence type="predicted"/>
<evidence type="ECO:0000313" key="3">
    <source>
        <dbReference type="Proteomes" id="UP000706151"/>
    </source>
</evidence>
<dbReference type="Proteomes" id="UP000706151">
    <property type="component" value="Unassembled WGS sequence"/>
</dbReference>
<protein>
    <submittedName>
        <fullName evidence="2">BrnA antitoxin family protein</fullName>
    </submittedName>
</protein>
<gene>
    <name evidence="2" type="ORF">IPK02_11000</name>
</gene>
<dbReference type="InterPro" id="IPR025528">
    <property type="entry name" value="BrnA_antitoxin"/>
</dbReference>
<feature type="region of interest" description="Disordered" evidence="1">
    <location>
        <begin position="1"/>
        <end position="39"/>
    </location>
</feature>
<reference evidence="2 3" key="1">
    <citation type="submission" date="2020-10" db="EMBL/GenBank/DDBJ databases">
        <title>Connecting structure to function with the recovery of over 1000 high-quality activated sludge metagenome-assembled genomes encoding full-length rRNA genes using long-read sequencing.</title>
        <authorList>
            <person name="Singleton C.M."/>
            <person name="Petriglieri F."/>
            <person name="Kristensen J.M."/>
            <person name="Kirkegaard R.H."/>
            <person name="Michaelsen T.Y."/>
            <person name="Andersen M.H."/>
            <person name="Karst S.M."/>
            <person name="Dueholm M.S."/>
            <person name="Nielsen P.H."/>
            <person name="Albertsen M."/>
        </authorList>
    </citation>
    <scope>NUCLEOTIDE SEQUENCE [LARGE SCALE GENOMIC DNA]</scope>
    <source>
        <strain evidence="2">Fred_18-Q3-R57-64_BAT3C.720</strain>
    </source>
</reference>
<dbReference type="EMBL" id="JADJOT010000009">
    <property type="protein sequence ID" value="MBK7954437.1"/>
    <property type="molecule type" value="Genomic_DNA"/>
</dbReference>
<dbReference type="Pfam" id="PF14384">
    <property type="entry name" value="BrnA_antitoxin"/>
    <property type="match status" value="1"/>
</dbReference>
<evidence type="ECO:0000313" key="2">
    <source>
        <dbReference type="EMBL" id="MBK7954437.1"/>
    </source>
</evidence>
<name>A0A935TBP1_9PROT</name>
<comment type="caution">
    <text evidence="2">The sequence shown here is derived from an EMBL/GenBank/DDBJ whole genome shotgun (WGS) entry which is preliminary data.</text>
</comment>
<evidence type="ECO:0000256" key="1">
    <source>
        <dbReference type="SAM" id="MobiDB-lite"/>
    </source>
</evidence>
<dbReference type="AlphaFoldDB" id="A0A935TBP1"/>